<comment type="caution">
    <text evidence="3">The sequence shown here is derived from an EMBL/GenBank/DDBJ whole genome shotgun (WGS) entry which is preliminary data.</text>
</comment>
<sequence length="80" mass="9269">MTTEELKQWLKKFDADKDGRISKEELRQAIRSAGGRFATFRSWRGLRSADANKDGYISEDELNNLVEFAQKHLGVKIIHF</sequence>
<reference evidence="3 4" key="1">
    <citation type="journal article" date="2023" name="G3 (Bethesda)">
        <title>A chromosome-length genome assembly and annotation of blackberry (Rubus argutus, cv. 'Hillquist').</title>
        <authorList>
            <person name="Bruna T."/>
            <person name="Aryal R."/>
            <person name="Dudchenko O."/>
            <person name="Sargent D.J."/>
            <person name="Mead D."/>
            <person name="Buti M."/>
            <person name="Cavallini A."/>
            <person name="Hytonen T."/>
            <person name="Andres J."/>
            <person name="Pham M."/>
            <person name="Weisz D."/>
            <person name="Mascagni F."/>
            <person name="Usai G."/>
            <person name="Natali L."/>
            <person name="Bassil N."/>
            <person name="Fernandez G.E."/>
            <person name="Lomsadze A."/>
            <person name="Armour M."/>
            <person name="Olukolu B."/>
            <person name="Poorten T."/>
            <person name="Britton C."/>
            <person name="Davik J."/>
            <person name="Ashrafi H."/>
            <person name="Aiden E.L."/>
            <person name="Borodovsky M."/>
            <person name="Worthington M."/>
        </authorList>
    </citation>
    <scope>NUCLEOTIDE SEQUENCE [LARGE SCALE GENOMIC DNA]</scope>
    <source>
        <strain evidence="3">PI 553951</strain>
    </source>
</reference>
<name>A0AAW1YBT6_RUBAR</name>
<evidence type="ECO:0000313" key="3">
    <source>
        <dbReference type="EMBL" id="KAK9946523.1"/>
    </source>
</evidence>
<evidence type="ECO:0000256" key="1">
    <source>
        <dbReference type="ARBA" id="ARBA00022837"/>
    </source>
</evidence>
<protein>
    <recommendedName>
        <fullName evidence="2">EF-hand domain-containing protein</fullName>
    </recommendedName>
</protein>
<dbReference type="CDD" id="cd00051">
    <property type="entry name" value="EFh"/>
    <property type="match status" value="1"/>
</dbReference>
<dbReference type="InterPro" id="IPR018247">
    <property type="entry name" value="EF_Hand_1_Ca_BS"/>
</dbReference>
<dbReference type="GO" id="GO:0005509">
    <property type="term" value="F:calcium ion binding"/>
    <property type="evidence" value="ECO:0007669"/>
    <property type="project" value="InterPro"/>
</dbReference>
<evidence type="ECO:0000259" key="2">
    <source>
        <dbReference type="PROSITE" id="PS50222"/>
    </source>
</evidence>
<gene>
    <name evidence="3" type="ORF">M0R45_011986</name>
</gene>
<keyword evidence="1" id="KW-0106">Calcium</keyword>
<dbReference type="InterPro" id="IPR011992">
    <property type="entry name" value="EF-hand-dom_pair"/>
</dbReference>
<dbReference type="Pfam" id="PF13202">
    <property type="entry name" value="EF-hand_5"/>
    <property type="match status" value="2"/>
</dbReference>
<proteinExistence type="predicted"/>
<feature type="domain" description="EF-hand" evidence="2">
    <location>
        <begin position="47"/>
        <end position="72"/>
    </location>
</feature>
<dbReference type="PROSITE" id="PS50222">
    <property type="entry name" value="EF_HAND_2"/>
    <property type="match status" value="2"/>
</dbReference>
<dbReference type="SMART" id="SM00054">
    <property type="entry name" value="EFh"/>
    <property type="match status" value="2"/>
</dbReference>
<organism evidence="3 4">
    <name type="scientific">Rubus argutus</name>
    <name type="common">Southern blackberry</name>
    <dbReference type="NCBI Taxonomy" id="59490"/>
    <lineage>
        <taxon>Eukaryota</taxon>
        <taxon>Viridiplantae</taxon>
        <taxon>Streptophyta</taxon>
        <taxon>Embryophyta</taxon>
        <taxon>Tracheophyta</taxon>
        <taxon>Spermatophyta</taxon>
        <taxon>Magnoliopsida</taxon>
        <taxon>eudicotyledons</taxon>
        <taxon>Gunneridae</taxon>
        <taxon>Pentapetalae</taxon>
        <taxon>rosids</taxon>
        <taxon>fabids</taxon>
        <taxon>Rosales</taxon>
        <taxon>Rosaceae</taxon>
        <taxon>Rosoideae</taxon>
        <taxon>Rosoideae incertae sedis</taxon>
        <taxon>Rubus</taxon>
    </lineage>
</organism>
<dbReference type="Gene3D" id="1.10.238.10">
    <property type="entry name" value="EF-hand"/>
    <property type="match status" value="1"/>
</dbReference>
<evidence type="ECO:0000313" key="4">
    <source>
        <dbReference type="Proteomes" id="UP001457282"/>
    </source>
</evidence>
<dbReference type="EMBL" id="JBEDUW010000002">
    <property type="protein sequence ID" value="KAK9946523.1"/>
    <property type="molecule type" value="Genomic_DNA"/>
</dbReference>
<dbReference type="Proteomes" id="UP001457282">
    <property type="component" value="Unassembled WGS sequence"/>
</dbReference>
<dbReference type="AlphaFoldDB" id="A0AAW1YBT6"/>
<dbReference type="PROSITE" id="PS00018">
    <property type="entry name" value="EF_HAND_1"/>
    <property type="match status" value="2"/>
</dbReference>
<feature type="domain" description="EF-hand" evidence="2">
    <location>
        <begin position="1"/>
        <end position="36"/>
    </location>
</feature>
<dbReference type="SUPFAM" id="SSF47473">
    <property type="entry name" value="EF-hand"/>
    <property type="match status" value="1"/>
</dbReference>
<dbReference type="InterPro" id="IPR002048">
    <property type="entry name" value="EF_hand_dom"/>
</dbReference>
<accession>A0AAW1YBT6</accession>
<keyword evidence="4" id="KW-1185">Reference proteome</keyword>